<comment type="caution">
    <text evidence="1">The sequence shown here is derived from an EMBL/GenBank/DDBJ whole genome shotgun (WGS) entry which is preliminary data.</text>
</comment>
<sequence length="153" mass="18533">MRYIKLKIQNQQLEWLVQFCLKFEMNAKGSRQRSKFIKILQDKVEDYRNHRQELIELYASKDENGNPLIILDNGERCYDVEDKNGYMKEFIELQLEYNYINQTEENIKMLKIVGDAYLNHEDMFLGIEGDFYHYICIEFEEFFEKQGKEISSK</sequence>
<gene>
    <name evidence="1" type="ORF">C1I60_12855</name>
</gene>
<dbReference type="Pfam" id="PF07761">
    <property type="entry name" value="DUF1617"/>
    <property type="match status" value="1"/>
</dbReference>
<name>A0A4U2Q3H8_9BACL</name>
<evidence type="ECO:0000313" key="2">
    <source>
        <dbReference type="Proteomes" id="UP000308114"/>
    </source>
</evidence>
<evidence type="ECO:0008006" key="3">
    <source>
        <dbReference type="Google" id="ProtNLM"/>
    </source>
</evidence>
<dbReference type="Proteomes" id="UP000308114">
    <property type="component" value="Unassembled WGS sequence"/>
</dbReference>
<evidence type="ECO:0000313" key="1">
    <source>
        <dbReference type="EMBL" id="TKH44214.1"/>
    </source>
</evidence>
<dbReference type="EMBL" id="PNXQ01000012">
    <property type="protein sequence ID" value="TKH44214.1"/>
    <property type="molecule type" value="Genomic_DNA"/>
</dbReference>
<protein>
    <recommendedName>
        <fullName evidence="3">DUF1617 family protein</fullName>
    </recommendedName>
</protein>
<dbReference type="AlphaFoldDB" id="A0A4U2Q3H8"/>
<organism evidence="1 2">
    <name type="scientific">Paenibacillus terrae</name>
    <dbReference type="NCBI Taxonomy" id="159743"/>
    <lineage>
        <taxon>Bacteria</taxon>
        <taxon>Bacillati</taxon>
        <taxon>Bacillota</taxon>
        <taxon>Bacilli</taxon>
        <taxon>Bacillales</taxon>
        <taxon>Paenibacillaceae</taxon>
        <taxon>Paenibacillus</taxon>
    </lineage>
</organism>
<dbReference type="InterPro" id="IPR011675">
    <property type="entry name" value="DUF1617"/>
</dbReference>
<proteinExistence type="predicted"/>
<reference evidence="1 2" key="1">
    <citation type="submission" date="2018-01" db="EMBL/GenBank/DDBJ databases">
        <title>Bacillales members from the olive rhizosphere are effective biological control agents against Verticillium dahliae.</title>
        <authorList>
            <person name="Gomez-Lama C."/>
            <person name="Legarda G."/>
            <person name="Ruano-Rosa D."/>
            <person name="Pizarro-Tobias P."/>
            <person name="Valverde-Corredor A."/>
            <person name="Niqui J.L."/>
            <person name="Trivino J.C."/>
            <person name="Roca A."/>
            <person name="Mercado-Blanco J."/>
        </authorList>
    </citation>
    <scope>NUCLEOTIDE SEQUENCE [LARGE SCALE GENOMIC DNA]</scope>
    <source>
        <strain evidence="1 2">PIC167</strain>
    </source>
</reference>
<accession>A0A4U2Q3H8</accession>